<keyword evidence="5" id="KW-1185">Reference proteome</keyword>
<keyword evidence="2" id="KW-0812">Transmembrane</keyword>
<keyword evidence="2" id="KW-0472">Membrane</keyword>
<evidence type="ECO:0000259" key="3">
    <source>
        <dbReference type="Pfam" id="PF04024"/>
    </source>
</evidence>
<sequence>MNDAPHHPPTHPPAPQVTRFFDWIRSTGIDRGHDRWFAGVCGGIAHRTGLDPLIIRGIALVLAVLGGPALFAYALGWALLPNASGRIHVEQAFRGVFEPAMIAIGALILFTVFPFARGLWWQGAPLAWGMPDWLAVTFTIGWSIAVTVFIVWVVIFLLRRIPASDSAFRGASAGAPAAGSASTGMPPTGPRTSFVTTPSAQTDAAAPAAPAAAAAASHSVVWESTAAGTATAPGPAVGAAIPAAPTGTVPPVPPLSPVPPAAQRSAWDALLEQKNAVGEAARTHDRHDHRPHPGAGFTAIALGLALALGSSAAAVYSGAFAGGIWSNSALLIGLSFTLGILALGVIVSGIRGRSSGALGGFAFLAAAALVVLGVLPPGTQYSIFGSPTWTVSASAEGAPAGYAMLAGNPTVDLRALDRAALTVPTGEPRVIDVWLGFGQTELVLPNNSPVTIEVNVLAGAVDYEEPGSNRADVARGGIFVHDVRTFNGTASTSVPTIRVWTLAGQVTVEDPRN</sequence>
<name>A0A7Z0EFE9_9MICO</name>
<feature type="compositionally biased region" description="Polar residues" evidence="1">
    <location>
        <begin position="190"/>
        <end position="202"/>
    </location>
</feature>
<feature type="transmembrane region" description="Helical" evidence="2">
    <location>
        <begin position="92"/>
        <end position="113"/>
    </location>
</feature>
<evidence type="ECO:0000313" key="5">
    <source>
        <dbReference type="Proteomes" id="UP000537260"/>
    </source>
</evidence>
<dbReference type="InterPro" id="IPR007168">
    <property type="entry name" value="Phageshock_PspC_N"/>
</dbReference>
<dbReference type="EMBL" id="JACCFM010000001">
    <property type="protein sequence ID" value="NYJ20682.1"/>
    <property type="molecule type" value="Genomic_DNA"/>
</dbReference>
<evidence type="ECO:0000313" key="4">
    <source>
        <dbReference type="EMBL" id="NYJ20682.1"/>
    </source>
</evidence>
<protein>
    <submittedName>
        <fullName evidence="4">Phage shock protein PspC (Stress-responsive transcriptional regulator)</fullName>
    </submittedName>
</protein>
<dbReference type="Pfam" id="PF04024">
    <property type="entry name" value="PspC"/>
    <property type="match status" value="1"/>
</dbReference>
<feature type="transmembrane region" description="Helical" evidence="2">
    <location>
        <begin position="357"/>
        <end position="375"/>
    </location>
</feature>
<comment type="caution">
    <text evidence="4">The sequence shown here is derived from an EMBL/GenBank/DDBJ whole genome shotgun (WGS) entry which is preliminary data.</text>
</comment>
<reference evidence="4 5" key="1">
    <citation type="submission" date="2020-07" db="EMBL/GenBank/DDBJ databases">
        <title>Sequencing the genomes of 1000 actinobacteria strains.</title>
        <authorList>
            <person name="Klenk H.-P."/>
        </authorList>
    </citation>
    <scope>NUCLEOTIDE SEQUENCE [LARGE SCALE GENOMIC DNA]</scope>
    <source>
        <strain evidence="4 5">LI1</strain>
    </source>
</reference>
<keyword evidence="2" id="KW-1133">Transmembrane helix</keyword>
<dbReference type="Proteomes" id="UP000537260">
    <property type="component" value="Unassembled WGS sequence"/>
</dbReference>
<accession>A0A7Z0EFE9</accession>
<dbReference type="AlphaFoldDB" id="A0A7Z0EFE9"/>
<feature type="transmembrane region" description="Helical" evidence="2">
    <location>
        <begin position="133"/>
        <end position="158"/>
    </location>
</feature>
<feature type="domain" description="Phage shock protein PspC N-terminal" evidence="3">
    <location>
        <begin position="33"/>
        <end position="82"/>
    </location>
</feature>
<evidence type="ECO:0000256" key="2">
    <source>
        <dbReference type="SAM" id="Phobius"/>
    </source>
</evidence>
<organism evidence="4 5">
    <name type="scientific">Glaciibacter psychrotolerans</name>
    <dbReference type="NCBI Taxonomy" id="670054"/>
    <lineage>
        <taxon>Bacteria</taxon>
        <taxon>Bacillati</taxon>
        <taxon>Actinomycetota</taxon>
        <taxon>Actinomycetes</taxon>
        <taxon>Micrococcales</taxon>
        <taxon>Microbacteriaceae</taxon>
        <taxon>Glaciibacter</taxon>
    </lineage>
</organism>
<feature type="transmembrane region" description="Helical" evidence="2">
    <location>
        <begin position="53"/>
        <end position="80"/>
    </location>
</feature>
<proteinExistence type="predicted"/>
<gene>
    <name evidence="4" type="ORF">HNR05_002473</name>
</gene>
<dbReference type="RefSeq" id="WP_179579317.1">
    <property type="nucleotide sequence ID" value="NZ_JACCFM010000001.1"/>
</dbReference>
<feature type="compositionally biased region" description="Low complexity" evidence="1">
    <location>
        <begin position="175"/>
        <end position="184"/>
    </location>
</feature>
<evidence type="ECO:0000256" key="1">
    <source>
        <dbReference type="SAM" id="MobiDB-lite"/>
    </source>
</evidence>
<feature type="transmembrane region" description="Helical" evidence="2">
    <location>
        <begin position="295"/>
        <end position="316"/>
    </location>
</feature>
<feature type="region of interest" description="Disordered" evidence="1">
    <location>
        <begin position="175"/>
        <end position="207"/>
    </location>
</feature>
<feature type="transmembrane region" description="Helical" evidence="2">
    <location>
        <begin position="328"/>
        <end position="350"/>
    </location>
</feature>